<name>A0A5N6PRG9_9ASTR</name>
<dbReference type="PANTHER" id="PTHR36617">
    <property type="entry name" value="PROTEIN, PUTATIVE-RELATED"/>
    <property type="match status" value="1"/>
</dbReference>
<evidence type="ECO:0000313" key="2">
    <source>
        <dbReference type="EMBL" id="KAD6796514.1"/>
    </source>
</evidence>
<dbReference type="OrthoDB" id="1221325at2759"/>
<dbReference type="Proteomes" id="UP000326396">
    <property type="component" value="Linkage Group LG11"/>
</dbReference>
<organism evidence="2 3">
    <name type="scientific">Mikania micrantha</name>
    <name type="common">bitter vine</name>
    <dbReference type="NCBI Taxonomy" id="192012"/>
    <lineage>
        <taxon>Eukaryota</taxon>
        <taxon>Viridiplantae</taxon>
        <taxon>Streptophyta</taxon>
        <taxon>Embryophyta</taxon>
        <taxon>Tracheophyta</taxon>
        <taxon>Spermatophyta</taxon>
        <taxon>Magnoliopsida</taxon>
        <taxon>eudicotyledons</taxon>
        <taxon>Gunneridae</taxon>
        <taxon>Pentapetalae</taxon>
        <taxon>asterids</taxon>
        <taxon>campanulids</taxon>
        <taxon>Asterales</taxon>
        <taxon>Asteraceae</taxon>
        <taxon>Asteroideae</taxon>
        <taxon>Heliantheae alliance</taxon>
        <taxon>Eupatorieae</taxon>
        <taxon>Mikania</taxon>
    </lineage>
</organism>
<dbReference type="EMBL" id="SZYD01000003">
    <property type="protein sequence ID" value="KAD6796514.1"/>
    <property type="molecule type" value="Genomic_DNA"/>
</dbReference>
<dbReference type="InterPro" id="IPR026960">
    <property type="entry name" value="RVT-Znf"/>
</dbReference>
<sequence length="255" mass="29416">MVTAKGKGGLGLGGLKDLNLALITKWHWRFKAEPNQLWVKVIKAIHEGVRWFKGVPVKSTVTGVWKNIGNVNKHLVKAKVMIQEKLKCEVGKGYNVVFWTDSWLDDTPLCDSHQQIFRLAKNKKALVRDNYIKVGETLNWKWVWNEFGTDFSVKAVRSLIQDNTYQSQSSRLFFWNNWVLKKINVFVWRACMNKIPTKDALLCRGMEVGPSMCQNCGMLEESAAHLLVTCVVARAIWWQICRWLKIPYPTTFESV</sequence>
<dbReference type="PANTHER" id="PTHR36617:SF16">
    <property type="entry name" value="OS04G0516500 PROTEIN"/>
    <property type="match status" value="1"/>
</dbReference>
<feature type="domain" description="Reverse transcriptase zinc-binding" evidence="1">
    <location>
        <begin position="151"/>
        <end position="237"/>
    </location>
</feature>
<reference evidence="2 3" key="1">
    <citation type="submission" date="2019-05" db="EMBL/GenBank/DDBJ databases">
        <title>Mikania micrantha, genome provides insights into the molecular mechanism of rapid growth.</title>
        <authorList>
            <person name="Liu B."/>
        </authorList>
    </citation>
    <scope>NUCLEOTIDE SEQUENCE [LARGE SCALE GENOMIC DNA]</scope>
    <source>
        <strain evidence="2">NLD-2019</strain>
        <tissue evidence="2">Leaf</tissue>
    </source>
</reference>
<protein>
    <recommendedName>
        <fullName evidence="1">Reverse transcriptase zinc-binding domain-containing protein</fullName>
    </recommendedName>
</protein>
<proteinExistence type="predicted"/>
<gene>
    <name evidence="2" type="ORF">E3N88_07410</name>
</gene>
<dbReference type="AlphaFoldDB" id="A0A5N6PRG9"/>
<keyword evidence="3" id="KW-1185">Reference proteome</keyword>
<dbReference type="Pfam" id="PF13966">
    <property type="entry name" value="zf-RVT"/>
    <property type="match status" value="1"/>
</dbReference>
<comment type="caution">
    <text evidence="2">The sequence shown here is derived from an EMBL/GenBank/DDBJ whole genome shotgun (WGS) entry which is preliminary data.</text>
</comment>
<accession>A0A5N6PRG9</accession>
<evidence type="ECO:0000313" key="3">
    <source>
        <dbReference type="Proteomes" id="UP000326396"/>
    </source>
</evidence>
<evidence type="ECO:0000259" key="1">
    <source>
        <dbReference type="Pfam" id="PF13966"/>
    </source>
</evidence>